<dbReference type="OrthoDB" id="76224at2759"/>
<dbReference type="EMBL" id="CAFZ01000060">
    <property type="protein sequence ID" value="CCA69678.1"/>
    <property type="molecule type" value="Genomic_DNA"/>
</dbReference>
<dbReference type="Proteomes" id="UP000007148">
    <property type="component" value="Unassembled WGS sequence"/>
</dbReference>
<protein>
    <submittedName>
        <fullName evidence="2">Uncharacterized protein</fullName>
    </submittedName>
</protein>
<dbReference type="GO" id="GO:0006360">
    <property type="term" value="P:transcription by RNA polymerase I"/>
    <property type="evidence" value="ECO:0007669"/>
    <property type="project" value="InterPro"/>
</dbReference>
<feature type="compositionally biased region" description="Basic and acidic residues" evidence="1">
    <location>
        <begin position="159"/>
        <end position="174"/>
    </location>
</feature>
<dbReference type="HOGENOM" id="CLU_1540658_0_0_1"/>
<feature type="region of interest" description="Disordered" evidence="1">
    <location>
        <begin position="128"/>
        <end position="174"/>
    </location>
</feature>
<dbReference type="InParanoid" id="G4TEC3"/>
<dbReference type="Pfam" id="PF08208">
    <property type="entry name" value="RNA_polI_A34"/>
    <property type="match status" value="1"/>
</dbReference>
<evidence type="ECO:0000313" key="2">
    <source>
        <dbReference type="EMBL" id="CCA69678.1"/>
    </source>
</evidence>
<dbReference type="InterPro" id="IPR013240">
    <property type="entry name" value="DNA-dir_RNA_pol1_su_RPA34"/>
</dbReference>
<feature type="region of interest" description="Disordered" evidence="1">
    <location>
        <begin position="1"/>
        <end position="22"/>
    </location>
</feature>
<sequence>MSFPLPAAGSKPSGPLAQISAGKKQTRYTIAMSSAASGGEELIGARCLLPRASKGGKLQIAPRPITGALVLSEVVTSGPVEATVTEPDIGRLPLPSSTRHSHPAHLLKHKFVPTAVPNDAESIQLRDRDVNAMDIVEEDTNDNRDPEPSSPRKHKKRKKEDLKAEQISKRPRVE</sequence>
<comment type="caution">
    <text evidence="2">The sequence shown here is derived from an EMBL/GenBank/DDBJ whole genome shotgun (WGS) entry which is preliminary data.</text>
</comment>
<evidence type="ECO:0000313" key="3">
    <source>
        <dbReference type="Proteomes" id="UP000007148"/>
    </source>
</evidence>
<keyword evidence="3" id="KW-1185">Reference proteome</keyword>
<evidence type="ECO:0000256" key="1">
    <source>
        <dbReference type="SAM" id="MobiDB-lite"/>
    </source>
</evidence>
<dbReference type="eggNOG" id="ENOG502SGQX">
    <property type="taxonomic scope" value="Eukaryota"/>
</dbReference>
<organism evidence="2 3">
    <name type="scientific">Serendipita indica (strain DSM 11827)</name>
    <name type="common">Root endophyte fungus</name>
    <name type="synonym">Piriformospora indica</name>
    <dbReference type="NCBI Taxonomy" id="1109443"/>
    <lineage>
        <taxon>Eukaryota</taxon>
        <taxon>Fungi</taxon>
        <taxon>Dikarya</taxon>
        <taxon>Basidiomycota</taxon>
        <taxon>Agaricomycotina</taxon>
        <taxon>Agaricomycetes</taxon>
        <taxon>Sebacinales</taxon>
        <taxon>Serendipitaceae</taxon>
        <taxon>Serendipita</taxon>
    </lineage>
</organism>
<accession>G4TEC3</accession>
<gene>
    <name evidence="2" type="ORF">PIIN_03617</name>
</gene>
<proteinExistence type="predicted"/>
<name>G4TEC3_SERID</name>
<dbReference type="AlphaFoldDB" id="G4TEC3"/>
<reference evidence="2 3" key="1">
    <citation type="journal article" date="2011" name="PLoS Pathog.">
        <title>Endophytic Life Strategies Decoded by Genome and Transcriptome Analyses of the Mutualistic Root Symbiont Piriformospora indica.</title>
        <authorList>
            <person name="Zuccaro A."/>
            <person name="Lahrmann U."/>
            <person name="Guldener U."/>
            <person name="Langen G."/>
            <person name="Pfiffi S."/>
            <person name="Biedenkopf D."/>
            <person name="Wong P."/>
            <person name="Samans B."/>
            <person name="Grimm C."/>
            <person name="Basiewicz M."/>
            <person name="Murat C."/>
            <person name="Martin F."/>
            <person name="Kogel K.H."/>
        </authorList>
    </citation>
    <scope>NUCLEOTIDE SEQUENCE [LARGE SCALE GENOMIC DNA]</scope>
    <source>
        <strain evidence="2 3">DSM 11827</strain>
    </source>
</reference>